<dbReference type="AlphaFoldDB" id="A0A0E9SM94"/>
<proteinExistence type="predicted"/>
<dbReference type="EMBL" id="GBXM01066141">
    <property type="protein sequence ID" value="JAH42436.1"/>
    <property type="molecule type" value="Transcribed_RNA"/>
</dbReference>
<reference evidence="1" key="2">
    <citation type="journal article" date="2015" name="Fish Shellfish Immunol.">
        <title>Early steps in the European eel (Anguilla anguilla)-Vibrio vulnificus interaction in the gills: Role of the RtxA13 toxin.</title>
        <authorList>
            <person name="Callol A."/>
            <person name="Pajuelo D."/>
            <person name="Ebbesson L."/>
            <person name="Teles M."/>
            <person name="MacKenzie S."/>
            <person name="Amaro C."/>
        </authorList>
    </citation>
    <scope>NUCLEOTIDE SEQUENCE</scope>
</reference>
<accession>A0A0E9SM94</accession>
<sequence>MCRVNHPSLTSLSPFISQVVKLARYSKRIHEYYCLSAHV</sequence>
<protein>
    <submittedName>
        <fullName evidence="1">Uncharacterized protein</fullName>
    </submittedName>
</protein>
<dbReference type="EMBL" id="GBXM01066596">
    <property type="protein sequence ID" value="JAH41981.1"/>
    <property type="molecule type" value="Transcribed_RNA"/>
</dbReference>
<name>A0A0E9SM94_ANGAN</name>
<evidence type="ECO:0000313" key="1">
    <source>
        <dbReference type="EMBL" id="JAH42436.1"/>
    </source>
</evidence>
<organism evidence="1">
    <name type="scientific">Anguilla anguilla</name>
    <name type="common">European freshwater eel</name>
    <name type="synonym">Muraena anguilla</name>
    <dbReference type="NCBI Taxonomy" id="7936"/>
    <lineage>
        <taxon>Eukaryota</taxon>
        <taxon>Metazoa</taxon>
        <taxon>Chordata</taxon>
        <taxon>Craniata</taxon>
        <taxon>Vertebrata</taxon>
        <taxon>Euteleostomi</taxon>
        <taxon>Actinopterygii</taxon>
        <taxon>Neopterygii</taxon>
        <taxon>Teleostei</taxon>
        <taxon>Anguilliformes</taxon>
        <taxon>Anguillidae</taxon>
        <taxon>Anguilla</taxon>
    </lineage>
</organism>
<reference evidence="1" key="1">
    <citation type="submission" date="2014-11" db="EMBL/GenBank/DDBJ databases">
        <authorList>
            <person name="Amaro Gonzalez C."/>
        </authorList>
    </citation>
    <scope>NUCLEOTIDE SEQUENCE</scope>
</reference>